<comment type="caution">
    <text evidence="2">The sequence shown here is derived from an EMBL/GenBank/DDBJ whole genome shotgun (WGS) entry which is preliminary data.</text>
</comment>
<evidence type="ECO:0000313" key="3">
    <source>
        <dbReference type="Proteomes" id="UP000298327"/>
    </source>
</evidence>
<protein>
    <submittedName>
        <fullName evidence="2">Uncharacterized protein</fullName>
    </submittedName>
</protein>
<organism evidence="2 3">
    <name type="scientific">Dentipellis fragilis</name>
    <dbReference type="NCBI Taxonomy" id="205917"/>
    <lineage>
        <taxon>Eukaryota</taxon>
        <taxon>Fungi</taxon>
        <taxon>Dikarya</taxon>
        <taxon>Basidiomycota</taxon>
        <taxon>Agaricomycotina</taxon>
        <taxon>Agaricomycetes</taxon>
        <taxon>Russulales</taxon>
        <taxon>Hericiaceae</taxon>
        <taxon>Dentipellis</taxon>
    </lineage>
</organism>
<sequence>MADPRQRRPAVHRHPRILAGTRAFPRQFHPRPPLGAHETPAVDDKHAHIAIWLLARAAAIMHLVTTAAGEFAIRNSQTLRANVASNSWRRRGTHASDVSRIPRASEVYPGVVLASGRTSHLLMSVLPAYCPRDKLHQDGNGFSEWDISLHAQLQILSIERAVTATALLEPVMPGPVETALAIAHLCGARRFAVPISVTADLETQKISHQPLARRRLSPSQRRAAAPILPPANIQAECARVLGLGARHHGDLHAAASYLACHCRACTDYRGWLIDSGSIRRRRASLRAQISRRQSPDDDARRAEFEQASPSQWAPALARVLDGLTWPICDSSSEAIVYHGHISGWVNKASGPDATGRDEGGGWLSVRVQIVRGVGDAYTTTVLSTPIIRVTHGMPSPSLRTEQHSELKYAGILKGTTAARTLRIVSRAAKISHSHRSGFWVLDSEFLPYTFNLNPIPDPDSRPPRSPPDSGLSRPPLRRDSYSEPELQLQLVRPLVCQCWIRYAYRVPRIAYRSTGPGRIYLSLLRRTHSGYLFSLSNVEGGCSIDCP</sequence>
<evidence type="ECO:0000256" key="1">
    <source>
        <dbReference type="SAM" id="MobiDB-lite"/>
    </source>
</evidence>
<feature type="compositionally biased region" description="Basic and acidic residues" evidence="1">
    <location>
        <begin position="293"/>
        <end position="304"/>
    </location>
</feature>
<proteinExistence type="predicted"/>
<dbReference type="AlphaFoldDB" id="A0A4Y9Z282"/>
<keyword evidence="3" id="KW-1185">Reference proteome</keyword>
<name>A0A4Y9Z282_9AGAM</name>
<reference evidence="2 3" key="1">
    <citation type="submission" date="2019-02" db="EMBL/GenBank/DDBJ databases">
        <title>Genome sequencing of the rare red list fungi Dentipellis fragilis.</title>
        <authorList>
            <person name="Buettner E."/>
            <person name="Kellner H."/>
        </authorList>
    </citation>
    <scope>NUCLEOTIDE SEQUENCE [LARGE SCALE GENOMIC DNA]</scope>
    <source>
        <strain evidence="2 3">DSM 105465</strain>
    </source>
</reference>
<gene>
    <name evidence="2" type="ORF">EVG20_g3347</name>
</gene>
<accession>A0A4Y9Z282</accession>
<dbReference type="EMBL" id="SEOQ01000149">
    <property type="protein sequence ID" value="TFY68946.1"/>
    <property type="molecule type" value="Genomic_DNA"/>
</dbReference>
<evidence type="ECO:0000313" key="2">
    <source>
        <dbReference type="EMBL" id="TFY68946.1"/>
    </source>
</evidence>
<feature type="region of interest" description="Disordered" evidence="1">
    <location>
        <begin position="456"/>
        <end position="479"/>
    </location>
</feature>
<feature type="region of interest" description="Disordered" evidence="1">
    <location>
        <begin position="286"/>
        <end position="307"/>
    </location>
</feature>
<dbReference type="Proteomes" id="UP000298327">
    <property type="component" value="Unassembled WGS sequence"/>
</dbReference>